<dbReference type="EMBL" id="JASNWA010000008">
    <property type="protein sequence ID" value="KAK3171336.1"/>
    <property type="molecule type" value="Genomic_DNA"/>
</dbReference>
<keyword evidence="2" id="KW-1185">Reference proteome</keyword>
<gene>
    <name evidence="1" type="ORF">OEA41_003420</name>
</gene>
<sequence length="94" mass="10472">MPKSVKQSPKKLARDREDLMTAYKHRRIVVIKMKSVPLIRAQKTQARVYTPKPLYLSVGALDWLLAREPSFSEQSGSAPGVLGAAQLGRLDGRI</sequence>
<protein>
    <submittedName>
        <fullName evidence="1">Uncharacterized protein</fullName>
    </submittedName>
</protein>
<accession>A0AAD9Z5P8</accession>
<evidence type="ECO:0000313" key="2">
    <source>
        <dbReference type="Proteomes" id="UP001276659"/>
    </source>
</evidence>
<evidence type="ECO:0000313" key="1">
    <source>
        <dbReference type="EMBL" id="KAK3171336.1"/>
    </source>
</evidence>
<proteinExistence type="predicted"/>
<name>A0AAD9Z5P8_9LECA</name>
<dbReference type="Proteomes" id="UP001276659">
    <property type="component" value="Unassembled WGS sequence"/>
</dbReference>
<dbReference type="AlphaFoldDB" id="A0AAD9Z5P8"/>
<reference evidence="1" key="1">
    <citation type="submission" date="2022-11" db="EMBL/GenBank/DDBJ databases">
        <title>Chromosomal genome sequence assembly and mating type (MAT) locus characterization of the leprose asexual lichenized fungus Lepraria neglecta (Nyl.) Erichsen.</title>
        <authorList>
            <person name="Allen J.L."/>
            <person name="Pfeffer B."/>
        </authorList>
    </citation>
    <scope>NUCLEOTIDE SEQUENCE</scope>
    <source>
        <strain evidence="1">Allen 5258</strain>
    </source>
</reference>
<comment type="caution">
    <text evidence="1">The sequence shown here is derived from an EMBL/GenBank/DDBJ whole genome shotgun (WGS) entry which is preliminary data.</text>
</comment>
<organism evidence="1 2">
    <name type="scientific">Lepraria neglecta</name>
    <dbReference type="NCBI Taxonomy" id="209136"/>
    <lineage>
        <taxon>Eukaryota</taxon>
        <taxon>Fungi</taxon>
        <taxon>Dikarya</taxon>
        <taxon>Ascomycota</taxon>
        <taxon>Pezizomycotina</taxon>
        <taxon>Lecanoromycetes</taxon>
        <taxon>OSLEUM clade</taxon>
        <taxon>Lecanoromycetidae</taxon>
        <taxon>Lecanorales</taxon>
        <taxon>Lecanorineae</taxon>
        <taxon>Stereocaulaceae</taxon>
        <taxon>Lepraria</taxon>
    </lineage>
</organism>